<comment type="caution">
    <text evidence="2">The sequence shown here is derived from an EMBL/GenBank/DDBJ whole genome shotgun (WGS) entry which is preliminary data.</text>
</comment>
<keyword evidence="3" id="KW-1185">Reference proteome</keyword>
<proteinExistence type="predicted"/>
<evidence type="ECO:0000256" key="1">
    <source>
        <dbReference type="SAM" id="MobiDB-lite"/>
    </source>
</evidence>
<dbReference type="Proteomes" id="UP000245674">
    <property type="component" value="Unassembled WGS sequence"/>
</dbReference>
<evidence type="ECO:0000313" key="2">
    <source>
        <dbReference type="EMBL" id="PWJ66716.1"/>
    </source>
</evidence>
<organism evidence="2 3">
    <name type="scientific">Rathayibacter iranicus NCPPB 2253 = VKM Ac-1602</name>
    <dbReference type="NCBI Taxonomy" id="1328868"/>
    <lineage>
        <taxon>Bacteria</taxon>
        <taxon>Bacillati</taxon>
        <taxon>Actinomycetota</taxon>
        <taxon>Actinomycetes</taxon>
        <taxon>Micrococcales</taxon>
        <taxon>Microbacteriaceae</taxon>
        <taxon>Rathayibacter</taxon>
    </lineage>
</organism>
<gene>
    <name evidence="2" type="ORF">B0H03_101168</name>
</gene>
<feature type="compositionally biased region" description="Polar residues" evidence="1">
    <location>
        <begin position="81"/>
        <end position="100"/>
    </location>
</feature>
<sequence length="100" mass="10603">MRVGSIIRGGYYLKATATVSLSRSSFGRADEDGGYSSYRPWVALSSTSDPNARLGVQANVARDVNLHSPPAGLGKADRVASQPSTGTFARCPTQGSRQER</sequence>
<protein>
    <submittedName>
        <fullName evidence="2">Uncharacterized protein</fullName>
    </submittedName>
</protein>
<feature type="region of interest" description="Disordered" evidence="1">
    <location>
        <begin position="65"/>
        <end position="100"/>
    </location>
</feature>
<name>A0ABX5LJA0_9MICO</name>
<evidence type="ECO:0000313" key="3">
    <source>
        <dbReference type="Proteomes" id="UP000245674"/>
    </source>
</evidence>
<accession>A0ABX5LJA0</accession>
<dbReference type="EMBL" id="QGDV01000001">
    <property type="protein sequence ID" value="PWJ66716.1"/>
    <property type="molecule type" value="Genomic_DNA"/>
</dbReference>
<reference evidence="2 3" key="1">
    <citation type="submission" date="2018-03" db="EMBL/GenBank/DDBJ databases">
        <title>Genomic Encyclopedia of Type Strains, Phase III (KMG-III): the genomes of soil and plant-associated and newly described type strains.</title>
        <authorList>
            <person name="Whitman W."/>
        </authorList>
    </citation>
    <scope>NUCLEOTIDE SEQUENCE [LARGE SCALE GENOMIC DNA]</scope>
    <source>
        <strain evidence="2 3">VKM Ac-1602</strain>
    </source>
</reference>